<dbReference type="InParanoid" id="A0A2K3E130"/>
<dbReference type="EMBL" id="CM008963">
    <property type="protein sequence ID" value="PNW86479.1"/>
    <property type="molecule type" value="Genomic_DNA"/>
</dbReference>
<accession>A0A2K3E130</accession>
<evidence type="ECO:0000313" key="2">
    <source>
        <dbReference type="Proteomes" id="UP000006906"/>
    </source>
</evidence>
<dbReference type="KEGG" id="cre:CHLRE_02g088151v5"/>
<evidence type="ECO:0000313" key="1">
    <source>
        <dbReference type="EMBL" id="PNW86479.1"/>
    </source>
</evidence>
<dbReference type="GeneID" id="5727434"/>
<dbReference type="AlphaFoldDB" id="A0A2K3E130"/>
<protein>
    <submittedName>
        <fullName evidence="1">Uncharacterized protein</fullName>
    </submittedName>
</protein>
<name>A0A2K3E130_CHLRE</name>
<reference evidence="1 2" key="1">
    <citation type="journal article" date="2007" name="Science">
        <title>The Chlamydomonas genome reveals the evolution of key animal and plant functions.</title>
        <authorList>
            <person name="Merchant S.S."/>
            <person name="Prochnik S.E."/>
            <person name="Vallon O."/>
            <person name="Harris E.H."/>
            <person name="Karpowicz S.J."/>
            <person name="Witman G.B."/>
            <person name="Terry A."/>
            <person name="Salamov A."/>
            <person name="Fritz-Laylin L.K."/>
            <person name="Marechal-Drouard L."/>
            <person name="Marshall W.F."/>
            <person name="Qu L.H."/>
            <person name="Nelson D.R."/>
            <person name="Sanderfoot A.A."/>
            <person name="Spalding M.H."/>
            <person name="Kapitonov V.V."/>
            <person name="Ren Q."/>
            <person name="Ferris P."/>
            <person name="Lindquist E."/>
            <person name="Shapiro H."/>
            <person name="Lucas S.M."/>
            <person name="Grimwood J."/>
            <person name="Schmutz J."/>
            <person name="Cardol P."/>
            <person name="Cerutti H."/>
            <person name="Chanfreau G."/>
            <person name="Chen C.L."/>
            <person name="Cognat V."/>
            <person name="Croft M.T."/>
            <person name="Dent R."/>
            <person name="Dutcher S."/>
            <person name="Fernandez E."/>
            <person name="Fukuzawa H."/>
            <person name="Gonzalez-Ballester D."/>
            <person name="Gonzalez-Halphen D."/>
            <person name="Hallmann A."/>
            <person name="Hanikenne M."/>
            <person name="Hippler M."/>
            <person name="Inwood W."/>
            <person name="Jabbari K."/>
            <person name="Kalanon M."/>
            <person name="Kuras R."/>
            <person name="Lefebvre P.A."/>
            <person name="Lemaire S.D."/>
            <person name="Lobanov A.V."/>
            <person name="Lohr M."/>
            <person name="Manuell A."/>
            <person name="Meier I."/>
            <person name="Mets L."/>
            <person name="Mittag M."/>
            <person name="Mittelmeier T."/>
            <person name="Moroney J.V."/>
            <person name="Moseley J."/>
            <person name="Napoli C."/>
            <person name="Nedelcu A.M."/>
            <person name="Niyogi K."/>
            <person name="Novoselov S.V."/>
            <person name="Paulsen I.T."/>
            <person name="Pazour G."/>
            <person name="Purton S."/>
            <person name="Ral J.P."/>
            <person name="Riano-Pachon D.M."/>
            <person name="Riekhof W."/>
            <person name="Rymarquis L."/>
            <person name="Schroda M."/>
            <person name="Stern D."/>
            <person name="Umen J."/>
            <person name="Willows R."/>
            <person name="Wilson N."/>
            <person name="Zimmer S.L."/>
            <person name="Allmer J."/>
            <person name="Balk J."/>
            <person name="Bisova K."/>
            <person name="Chen C.J."/>
            <person name="Elias M."/>
            <person name="Gendler K."/>
            <person name="Hauser C."/>
            <person name="Lamb M.R."/>
            <person name="Ledford H."/>
            <person name="Long J.C."/>
            <person name="Minagawa J."/>
            <person name="Page M.D."/>
            <person name="Pan J."/>
            <person name="Pootakham W."/>
            <person name="Roje S."/>
            <person name="Rose A."/>
            <person name="Stahlberg E."/>
            <person name="Terauchi A.M."/>
            <person name="Yang P."/>
            <person name="Ball S."/>
            <person name="Bowler C."/>
            <person name="Dieckmann C.L."/>
            <person name="Gladyshev V.N."/>
            <person name="Green P."/>
            <person name="Jorgensen R."/>
            <person name="Mayfield S."/>
            <person name="Mueller-Roeber B."/>
            <person name="Rajamani S."/>
            <person name="Sayre R.T."/>
            <person name="Brokstein P."/>
            <person name="Dubchak I."/>
            <person name="Goodstein D."/>
            <person name="Hornick L."/>
            <person name="Huang Y.W."/>
            <person name="Jhaveri J."/>
            <person name="Luo Y."/>
            <person name="Martinez D."/>
            <person name="Ngau W.C."/>
            <person name="Otillar B."/>
            <person name="Poliakov A."/>
            <person name="Porter A."/>
            <person name="Szajkowski L."/>
            <person name="Werner G."/>
            <person name="Zhou K."/>
            <person name="Grigoriev I.V."/>
            <person name="Rokhsar D.S."/>
            <person name="Grossman A.R."/>
        </authorList>
    </citation>
    <scope>NUCLEOTIDE SEQUENCE [LARGE SCALE GENOMIC DNA]</scope>
    <source>
        <strain evidence="2">CC-503</strain>
    </source>
</reference>
<proteinExistence type="predicted"/>
<dbReference type="Gramene" id="PNW86479">
    <property type="protein sequence ID" value="PNW86479"/>
    <property type="gene ID" value="CHLRE_02g088151v5"/>
</dbReference>
<dbReference type="RefSeq" id="XP_042927004.1">
    <property type="nucleotide sequence ID" value="XM_043059370.1"/>
</dbReference>
<sequence length="70" mass="7372">MPFCDVPPLPCLFVALVCGTARGAGRSIVRIAQGQPPTPLCFRWPLEEHGTSWTLSQGAVYLSAADVTGG</sequence>
<gene>
    <name evidence="1" type="ORF">CHLRE_02g088151v5</name>
</gene>
<dbReference type="Proteomes" id="UP000006906">
    <property type="component" value="Chromosome 2"/>
</dbReference>
<keyword evidence="2" id="KW-1185">Reference proteome</keyword>
<organism evidence="1 2">
    <name type="scientific">Chlamydomonas reinhardtii</name>
    <name type="common">Chlamydomonas smithii</name>
    <dbReference type="NCBI Taxonomy" id="3055"/>
    <lineage>
        <taxon>Eukaryota</taxon>
        <taxon>Viridiplantae</taxon>
        <taxon>Chlorophyta</taxon>
        <taxon>core chlorophytes</taxon>
        <taxon>Chlorophyceae</taxon>
        <taxon>CS clade</taxon>
        <taxon>Chlamydomonadales</taxon>
        <taxon>Chlamydomonadaceae</taxon>
        <taxon>Chlamydomonas</taxon>
    </lineage>
</organism>